<dbReference type="GO" id="GO:0006508">
    <property type="term" value="P:proteolysis"/>
    <property type="evidence" value="ECO:0007669"/>
    <property type="project" value="UniProtKB-KW"/>
</dbReference>
<evidence type="ECO:0000256" key="12">
    <source>
        <dbReference type="ARBA" id="ARBA00031337"/>
    </source>
</evidence>
<dbReference type="InterPro" id="IPR000169">
    <property type="entry name" value="Pept_cys_AS"/>
</dbReference>
<dbReference type="OrthoDB" id="4752at10239"/>
<evidence type="ECO:0000256" key="10">
    <source>
        <dbReference type="ARBA" id="ARBA00023157"/>
    </source>
</evidence>
<dbReference type="PROSITE" id="PS00639">
    <property type="entry name" value="THIOL_PROTEASE_HIS"/>
    <property type="match status" value="1"/>
</dbReference>
<dbReference type="MEROPS" id="C01.083"/>
<feature type="domain" description="Cathepsin propeptide inhibitor" evidence="15">
    <location>
        <begin position="28"/>
        <end position="84"/>
    </location>
</feature>
<dbReference type="PANTHER" id="PTHR12411">
    <property type="entry name" value="CYSTEINE PROTEASE FAMILY C1-RELATED"/>
    <property type="match status" value="1"/>
</dbReference>
<evidence type="ECO:0000256" key="13">
    <source>
        <dbReference type="ARBA" id="ARBA00053505"/>
    </source>
</evidence>
<dbReference type="GO" id="GO:0008234">
    <property type="term" value="F:cysteine-type peptidase activity"/>
    <property type="evidence" value="ECO:0007669"/>
    <property type="project" value="UniProtKB-KW"/>
</dbReference>
<evidence type="ECO:0000256" key="7">
    <source>
        <dbReference type="ARBA" id="ARBA00022801"/>
    </source>
</evidence>
<evidence type="ECO:0000259" key="14">
    <source>
        <dbReference type="SMART" id="SM00645"/>
    </source>
</evidence>
<evidence type="ECO:0000313" key="16">
    <source>
        <dbReference type="EMBL" id="BAE72318.1"/>
    </source>
</evidence>
<evidence type="ECO:0000256" key="9">
    <source>
        <dbReference type="ARBA" id="ARBA00023145"/>
    </source>
</evidence>
<organismHost>
    <name type="scientific">Lepidoptera</name>
    <name type="common">moths &amp; butterflies</name>
    <dbReference type="NCBI Taxonomy" id="7088"/>
</organismHost>
<reference evidence="16 17" key="1">
    <citation type="journal article" date="2002" name="Virus Genes">
        <title>Identification and characterization of Hyphantria cunea nucleopolyhedrovirus homologous repeated regions.</title>
        <authorList>
            <person name="FelipeAlves C.A."/>
            <person name="Ikeda M."/>
            <person name="Kobayashi M."/>
        </authorList>
    </citation>
    <scope>NUCLEOTIDE SEQUENCE [LARGE SCALE GENOMIC DNA]</scope>
</reference>
<keyword evidence="5" id="KW-0645">Protease</keyword>
<comment type="catalytic activity">
    <reaction evidence="1">
        <text>Endopeptidase of broad specificity, hydrolyzing substrates of both cathepsin L and cathepsin B.</text>
        <dbReference type="EC" id="3.4.22.50"/>
    </reaction>
</comment>
<gene>
    <name evidence="16" type="primary">vcath</name>
    <name evidence="16" type="ORF">HynVgp029</name>
</gene>
<reference evidence="16 17" key="3">
    <citation type="journal article" date="2006" name="J. Gen. Virol.">
        <title>Gene organization and complete sequence of the Hyphantria cunea nucleopolyhedrovirus genome.</title>
        <authorList>
            <person name="Ikeda M."/>
            <person name="Shikata M."/>
            <person name="Shirata N."/>
            <person name="Chaeychomsri S."/>
            <person name="Kobayashi M."/>
        </authorList>
    </citation>
    <scope>NUCLEOTIDE SEQUENCE [LARGE SCALE GENOMIC DNA]</scope>
</reference>
<dbReference type="SMART" id="SM00848">
    <property type="entry name" value="Inhibitor_I29"/>
    <property type="match status" value="1"/>
</dbReference>
<dbReference type="FunFam" id="3.90.70.10:FF:000103">
    <property type="entry name" value="Hypothetical LOC496748"/>
    <property type="match status" value="1"/>
</dbReference>
<evidence type="ECO:0000256" key="8">
    <source>
        <dbReference type="ARBA" id="ARBA00022807"/>
    </source>
</evidence>
<dbReference type="PROSITE" id="PS00640">
    <property type="entry name" value="THIOL_PROTEASE_ASN"/>
    <property type="match status" value="1"/>
</dbReference>
<keyword evidence="10" id="KW-1015">Disulfide bond</keyword>
<dbReference type="KEGG" id="vg:3890578"/>
<evidence type="ECO:0000256" key="2">
    <source>
        <dbReference type="ARBA" id="ARBA00008455"/>
    </source>
</evidence>
<accession>Q2NNW0</accession>
<keyword evidence="11" id="KW-0325">Glycoprotein</keyword>
<keyword evidence="9" id="KW-0865">Zymogen</keyword>
<name>Q2NNW0_NPVHC</name>
<dbReference type="Proteomes" id="UP000202376">
    <property type="component" value="Segment"/>
</dbReference>
<evidence type="ECO:0000259" key="15">
    <source>
        <dbReference type="SMART" id="SM00848"/>
    </source>
</evidence>
<evidence type="ECO:0000256" key="5">
    <source>
        <dbReference type="ARBA" id="ARBA00022670"/>
    </source>
</evidence>
<keyword evidence="8" id="KW-0788">Thiol protease</keyword>
<dbReference type="CDD" id="cd02248">
    <property type="entry name" value="Peptidase_C1A"/>
    <property type="match status" value="1"/>
</dbReference>
<sequence>MNKIVLCLLVFCVAHSAAYDLLKAPSYFEDFLHKFNKHYSSESEKLRRFQIFQHNLEEIIIKNQNDTTAQYEINKFSDLSKDETISKYTGLALPLQTQNFCEVVVLNRPPDKGPLEFDWRRLNKVTSVKNQGICGACWAFATLASLESQFAIKHNQLINLSEQQLIDCDYVDAGCNGGLLHTAYEAVMQMGGVQAENDYPYEGSDGNCRVDVAKFVVKVKKCYRYIAVFEEKLKDLLRIVGPIPVAIDASDIVNYRRGIMRYCSNYGLNHAVLLVGYGVENNVPYWILKNTWGEDWGEQGYFRVQQNINACGIRNELLASAEIY</sequence>
<dbReference type="EC" id="3.4.22.50" evidence="3"/>
<dbReference type="Gene3D" id="3.90.70.10">
    <property type="entry name" value="Cysteine proteinases"/>
    <property type="match status" value="1"/>
</dbReference>
<dbReference type="SMR" id="Q2NNW0"/>
<reference evidence="16 17" key="2">
    <citation type="journal article" date="2004" name="Virology">
        <title>Identification and functional analysis of Hyphantria cunea nucleopolyhedrovirus iap genes.</title>
        <authorList>
            <person name="Ikeda M."/>
            <person name="Yanagimoto K."/>
            <person name="Kobayashi M."/>
        </authorList>
    </citation>
    <scope>NUCLEOTIDE SEQUENCE [LARGE SCALE GENOMIC DNA]</scope>
</reference>
<evidence type="ECO:0000256" key="4">
    <source>
        <dbReference type="ARBA" id="ARBA00018042"/>
    </source>
</evidence>
<evidence type="ECO:0000256" key="11">
    <source>
        <dbReference type="ARBA" id="ARBA00023180"/>
    </source>
</evidence>
<dbReference type="InterPro" id="IPR013128">
    <property type="entry name" value="Peptidase_C1A"/>
</dbReference>
<keyword evidence="7" id="KW-0378">Hydrolase</keyword>
<evidence type="ECO:0000256" key="1">
    <source>
        <dbReference type="ARBA" id="ARBA00000656"/>
    </source>
</evidence>
<evidence type="ECO:0000313" key="17">
    <source>
        <dbReference type="Proteomes" id="UP000202376"/>
    </source>
</evidence>
<dbReference type="GeneID" id="3890578"/>
<dbReference type="SMART" id="SM00645">
    <property type="entry name" value="Pept_C1"/>
    <property type="match status" value="1"/>
</dbReference>
<dbReference type="InterPro" id="IPR039417">
    <property type="entry name" value="Peptidase_C1A_papain-like"/>
</dbReference>
<dbReference type="Pfam" id="PF08246">
    <property type="entry name" value="Inhibitor_I29"/>
    <property type="match status" value="1"/>
</dbReference>
<organism evidence="16 17">
    <name type="scientific">Hyphantria cunea nuclear polyhedrosis virus</name>
    <name type="common">HcNPV</name>
    <dbReference type="NCBI Taxonomy" id="28288"/>
    <lineage>
        <taxon>Viruses</taxon>
        <taxon>Viruses incertae sedis</taxon>
        <taxon>Naldaviricetes</taxon>
        <taxon>Lefavirales</taxon>
        <taxon>Baculoviridae</taxon>
        <taxon>Alphabaculovirus</taxon>
        <taxon>Alphabaculovirus hycuneae</taxon>
    </lineage>
</organism>
<dbReference type="Pfam" id="PF00112">
    <property type="entry name" value="Peptidase_C1"/>
    <property type="match status" value="1"/>
</dbReference>
<keyword evidence="17" id="KW-1185">Reference proteome</keyword>
<dbReference type="InterPro" id="IPR000668">
    <property type="entry name" value="Peptidase_C1A_C"/>
</dbReference>
<feature type="domain" description="Peptidase C1A papain C-terminal" evidence="14">
    <location>
        <begin position="113"/>
        <end position="321"/>
    </location>
</feature>
<dbReference type="InterPro" id="IPR025660">
    <property type="entry name" value="Pept_his_AS"/>
</dbReference>
<dbReference type="InterPro" id="IPR038765">
    <property type="entry name" value="Papain-like_cys_pep_sf"/>
</dbReference>
<proteinExistence type="inferred from homology"/>
<dbReference type="SUPFAM" id="SSF54001">
    <property type="entry name" value="Cysteine proteinases"/>
    <property type="match status" value="1"/>
</dbReference>
<protein>
    <recommendedName>
        <fullName evidence="4">Viral cathepsin</fullName>
        <ecNumber evidence="3">3.4.22.50</ecNumber>
    </recommendedName>
    <alternativeName>
        <fullName evidence="12">Cysteine proteinase</fullName>
    </alternativeName>
</protein>
<dbReference type="EMBL" id="AP009046">
    <property type="protein sequence ID" value="BAE72318.1"/>
    <property type="molecule type" value="Genomic_DNA"/>
</dbReference>
<comment type="function">
    <text evidence="13">Cysteine protease that plays an essential role in host liquefaction to facilitate horizontal transmission of the virus. May participate in the degradation of foreign protein expressed by the baculovirus system.</text>
</comment>
<dbReference type="InterPro" id="IPR013201">
    <property type="entry name" value="Prot_inhib_I29"/>
</dbReference>
<evidence type="ECO:0000256" key="3">
    <source>
        <dbReference type="ARBA" id="ARBA00012484"/>
    </source>
</evidence>
<dbReference type="RefSeq" id="YP_473217.1">
    <property type="nucleotide sequence ID" value="NC_007767.1"/>
</dbReference>
<keyword evidence="6" id="KW-0732">Signal</keyword>
<dbReference type="PRINTS" id="PR00705">
    <property type="entry name" value="PAPAIN"/>
</dbReference>
<comment type="similarity">
    <text evidence="2">Belongs to the peptidase C1 family.</text>
</comment>
<evidence type="ECO:0000256" key="6">
    <source>
        <dbReference type="ARBA" id="ARBA00022729"/>
    </source>
</evidence>
<dbReference type="PROSITE" id="PS00139">
    <property type="entry name" value="THIOL_PROTEASE_CYS"/>
    <property type="match status" value="1"/>
</dbReference>
<dbReference type="InterPro" id="IPR025661">
    <property type="entry name" value="Pept_asp_AS"/>
</dbReference>